<dbReference type="InterPro" id="IPR036116">
    <property type="entry name" value="FN3_sf"/>
</dbReference>
<sequence length="188" mass="21069">PEGLVGNLTYQSISSTAINVSWVPPSHPNGLVFYYVSLNIQQTPRHGKPPLVTYDSSIYFDNLEKYTDYILEITPSTEKGFSDIYTAQLLIKTEEDVPETSPIINTFKNLSSTSVLLSWDPPVKPNGAIISYDLILQGPNENYFFITSDNYIILEELSPFTLYSFFAAARTVKGLGPPSILFFYTDES</sequence>
<reference evidence="2" key="1">
    <citation type="submission" date="2019-04" db="EMBL/GenBank/DDBJ databases">
        <authorList>
            <person name="Alioto T."/>
            <person name="Alioto T."/>
        </authorList>
    </citation>
    <scope>NUCLEOTIDE SEQUENCE [LARGE SCALE GENOMIC DNA]</scope>
</reference>
<evidence type="ECO:0000313" key="3">
    <source>
        <dbReference type="Proteomes" id="UP000335636"/>
    </source>
</evidence>
<dbReference type="InterPro" id="IPR013783">
    <property type="entry name" value="Ig-like_fold"/>
</dbReference>
<comment type="caution">
    <text evidence="2">The sequence shown here is derived from an EMBL/GenBank/DDBJ whole genome shotgun (WGS) entry which is preliminary data.</text>
</comment>
<dbReference type="FunFam" id="2.60.40.10:FF:001879">
    <property type="entry name" value="Protein tyrosine phosphatase, receptor type Q"/>
    <property type="match status" value="1"/>
</dbReference>
<name>A0A5E4C8F3_MARMO</name>
<protein>
    <recommendedName>
        <fullName evidence="1">Fibronectin type-III domain-containing protein</fullName>
    </recommendedName>
</protein>
<dbReference type="CDD" id="cd00063">
    <property type="entry name" value="FN3"/>
    <property type="match status" value="2"/>
</dbReference>
<dbReference type="SUPFAM" id="SSF49265">
    <property type="entry name" value="Fibronectin type III"/>
    <property type="match status" value="1"/>
</dbReference>
<keyword evidence="3" id="KW-1185">Reference proteome</keyword>
<dbReference type="Pfam" id="PF00041">
    <property type="entry name" value="fn3"/>
    <property type="match status" value="2"/>
</dbReference>
<feature type="domain" description="Fibronectin type-III" evidence="1">
    <location>
        <begin position="4"/>
        <end position="96"/>
    </location>
</feature>
<dbReference type="AlphaFoldDB" id="A0A5E4C8F3"/>
<evidence type="ECO:0000259" key="1">
    <source>
        <dbReference type="PROSITE" id="PS50853"/>
    </source>
</evidence>
<dbReference type="InterPro" id="IPR003961">
    <property type="entry name" value="FN3_dom"/>
</dbReference>
<dbReference type="PROSITE" id="PS50853">
    <property type="entry name" value="FN3"/>
    <property type="match status" value="2"/>
</dbReference>
<proteinExistence type="predicted"/>
<dbReference type="GO" id="GO:0043235">
    <property type="term" value="C:receptor complex"/>
    <property type="evidence" value="ECO:0007669"/>
    <property type="project" value="TreeGrafter"/>
</dbReference>
<dbReference type="PANTHER" id="PTHR46957:SF1">
    <property type="entry name" value="PHOSPHATIDYLINOSITOL PHOSPHATASE PTPRQ"/>
    <property type="match status" value="1"/>
</dbReference>
<organism evidence="2 3">
    <name type="scientific">Marmota monax</name>
    <name type="common">Woodchuck</name>
    <dbReference type="NCBI Taxonomy" id="9995"/>
    <lineage>
        <taxon>Eukaryota</taxon>
        <taxon>Metazoa</taxon>
        <taxon>Chordata</taxon>
        <taxon>Craniata</taxon>
        <taxon>Vertebrata</taxon>
        <taxon>Euteleostomi</taxon>
        <taxon>Mammalia</taxon>
        <taxon>Eutheria</taxon>
        <taxon>Euarchontoglires</taxon>
        <taxon>Glires</taxon>
        <taxon>Rodentia</taxon>
        <taxon>Sciuromorpha</taxon>
        <taxon>Sciuridae</taxon>
        <taxon>Xerinae</taxon>
        <taxon>Marmotini</taxon>
        <taxon>Marmota</taxon>
    </lineage>
</organism>
<feature type="non-terminal residue" evidence="2">
    <location>
        <position position="1"/>
    </location>
</feature>
<dbReference type="Proteomes" id="UP000335636">
    <property type="component" value="Unassembled WGS sequence"/>
</dbReference>
<dbReference type="PANTHER" id="PTHR46957">
    <property type="entry name" value="CYTOKINE RECEPTOR"/>
    <property type="match status" value="1"/>
</dbReference>
<feature type="domain" description="Fibronectin type-III" evidence="1">
    <location>
        <begin position="98"/>
        <end position="188"/>
    </location>
</feature>
<dbReference type="FunFam" id="2.60.40.10:FF:001685">
    <property type="entry name" value="phosphatidylinositol phosphatase PTPRQ isoform X2"/>
    <property type="match status" value="1"/>
</dbReference>
<gene>
    <name evidence="2" type="ORF">MONAX_5E035064</name>
</gene>
<feature type="non-terminal residue" evidence="2">
    <location>
        <position position="188"/>
    </location>
</feature>
<dbReference type="SMART" id="SM00060">
    <property type="entry name" value="FN3"/>
    <property type="match status" value="2"/>
</dbReference>
<accession>A0A5E4C8F3</accession>
<evidence type="ECO:0000313" key="2">
    <source>
        <dbReference type="EMBL" id="VTJ78124.1"/>
    </source>
</evidence>
<dbReference type="Gene3D" id="2.60.40.10">
    <property type="entry name" value="Immunoglobulins"/>
    <property type="match status" value="2"/>
</dbReference>
<dbReference type="InterPro" id="IPR050713">
    <property type="entry name" value="RTP_Phos/Ushers"/>
</dbReference>
<dbReference type="EMBL" id="CABDUW010001039">
    <property type="protein sequence ID" value="VTJ78124.1"/>
    <property type="molecule type" value="Genomic_DNA"/>
</dbReference>